<name>W9SI85_9ROSA</name>
<keyword evidence="1" id="KW-0812">Transmembrane</keyword>
<dbReference type="Proteomes" id="UP000030645">
    <property type="component" value="Unassembled WGS sequence"/>
</dbReference>
<keyword evidence="1" id="KW-1133">Transmembrane helix</keyword>
<dbReference type="EMBL" id="KE346217">
    <property type="protein sequence ID" value="EXC30809.1"/>
    <property type="molecule type" value="Genomic_DNA"/>
</dbReference>
<protein>
    <submittedName>
        <fullName evidence="2">Uncharacterized protein</fullName>
    </submittedName>
</protein>
<reference evidence="3" key="1">
    <citation type="submission" date="2013-01" db="EMBL/GenBank/DDBJ databases">
        <title>Draft Genome Sequence of a Mulberry Tree, Morus notabilis C.K. Schneid.</title>
        <authorList>
            <person name="He N."/>
            <person name="Zhao S."/>
        </authorList>
    </citation>
    <scope>NUCLEOTIDE SEQUENCE</scope>
</reference>
<feature type="transmembrane region" description="Helical" evidence="1">
    <location>
        <begin position="87"/>
        <end position="104"/>
    </location>
</feature>
<dbReference type="InterPro" id="IPR036882">
    <property type="entry name" value="Alba-like_dom_sf"/>
</dbReference>
<accession>W9SI85</accession>
<gene>
    <name evidence="2" type="ORF">L484_027988</name>
</gene>
<dbReference type="GO" id="GO:0003676">
    <property type="term" value="F:nucleic acid binding"/>
    <property type="evidence" value="ECO:0007669"/>
    <property type="project" value="InterPro"/>
</dbReference>
<dbReference type="Gene3D" id="3.30.110.20">
    <property type="entry name" value="Alba-like domain"/>
    <property type="match status" value="1"/>
</dbReference>
<sequence length="151" mass="17108">MALHNYIRKHHKRDLHFQRVEDNLDNFVYEENQPDDNNVEENEALLSLKMGECVEHMVAVKINNDKNGGEADAVQLMLRKKFKVSRVLFPVLLLGFTKLLLAAVKKDISTSTVAKSKDEKKVRMIMKAQIETLLGQADKLEESSAIAATSN</sequence>
<evidence type="ECO:0000313" key="3">
    <source>
        <dbReference type="Proteomes" id="UP000030645"/>
    </source>
</evidence>
<keyword evidence="1" id="KW-0472">Membrane</keyword>
<evidence type="ECO:0000313" key="2">
    <source>
        <dbReference type="EMBL" id="EXC30809.1"/>
    </source>
</evidence>
<keyword evidence="3" id="KW-1185">Reference proteome</keyword>
<evidence type="ECO:0000256" key="1">
    <source>
        <dbReference type="SAM" id="Phobius"/>
    </source>
</evidence>
<organism evidence="2 3">
    <name type="scientific">Morus notabilis</name>
    <dbReference type="NCBI Taxonomy" id="981085"/>
    <lineage>
        <taxon>Eukaryota</taxon>
        <taxon>Viridiplantae</taxon>
        <taxon>Streptophyta</taxon>
        <taxon>Embryophyta</taxon>
        <taxon>Tracheophyta</taxon>
        <taxon>Spermatophyta</taxon>
        <taxon>Magnoliopsida</taxon>
        <taxon>eudicotyledons</taxon>
        <taxon>Gunneridae</taxon>
        <taxon>Pentapetalae</taxon>
        <taxon>rosids</taxon>
        <taxon>fabids</taxon>
        <taxon>Rosales</taxon>
        <taxon>Moraceae</taxon>
        <taxon>Moreae</taxon>
        <taxon>Morus</taxon>
    </lineage>
</organism>
<dbReference type="AlphaFoldDB" id="W9SI85"/>
<proteinExistence type="predicted"/>